<keyword evidence="1" id="KW-0808">Transferase</keyword>
<sequence length="115" mass="13594">MELARLDFQQLRIKHFAFKSKVRSVLHGGNYDKGYFQSNNPVTQWFVSTGNVTYSNDTELEQLRRLHREFSYLADKVVEAYRSDLFDQAQIGFEKLIEISEMFLSRLSDLELKYS</sequence>
<dbReference type="Proteomes" id="UP000256708">
    <property type="component" value="Unassembled WGS sequence"/>
</dbReference>
<gene>
    <name evidence="1" type="ORF">DXT99_23285</name>
</gene>
<dbReference type="AlphaFoldDB" id="A0A3D8L393"/>
<accession>A0A3D8L393</accession>
<dbReference type="RefSeq" id="WP_115567996.1">
    <property type="nucleotide sequence ID" value="NZ_QRGR01000036.1"/>
</dbReference>
<evidence type="ECO:0000313" key="2">
    <source>
        <dbReference type="Proteomes" id="UP000256708"/>
    </source>
</evidence>
<proteinExistence type="predicted"/>
<dbReference type="GO" id="GO:0016301">
    <property type="term" value="F:kinase activity"/>
    <property type="evidence" value="ECO:0007669"/>
    <property type="project" value="UniProtKB-KW"/>
</dbReference>
<keyword evidence="1" id="KW-0418">Kinase</keyword>
<dbReference type="Gene3D" id="1.20.120.30">
    <property type="entry name" value="Aspartate receptor, ligand-binding domain"/>
    <property type="match status" value="1"/>
</dbReference>
<dbReference type="OrthoDB" id="882529at2"/>
<reference evidence="2" key="1">
    <citation type="submission" date="2018-08" db="EMBL/GenBank/DDBJ databases">
        <authorList>
            <person name="Liu Z.-W."/>
            <person name="Du Z.-J."/>
        </authorList>
    </citation>
    <scope>NUCLEOTIDE SEQUENCE [LARGE SCALE GENOMIC DNA]</scope>
    <source>
        <strain evidence="2">H4X</strain>
    </source>
</reference>
<dbReference type="EMBL" id="QRGR01000036">
    <property type="protein sequence ID" value="RDV11949.1"/>
    <property type="molecule type" value="Genomic_DNA"/>
</dbReference>
<evidence type="ECO:0000313" key="1">
    <source>
        <dbReference type="EMBL" id="RDV11949.1"/>
    </source>
</evidence>
<name>A0A3D8L393_9BACT</name>
<keyword evidence="2" id="KW-1185">Reference proteome</keyword>
<organism evidence="1 2">
    <name type="scientific">Pontibacter diazotrophicus</name>
    <dbReference type="NCBI Taxonomy" id="1400979"/>
    <lineage>
        <taxon>Bacteria</taxon>
        <taxon>Pseudomonadati</taxon>
        <taxon>Bacteroidota</taxon>
        <taxon>Cytophagia</taxon>
        <taxon>Cytophagales</taxon>
        <taxon>Hymenobacteraceae</taxon>
        <taxon>Pontibacter</taxon>
    </lineage>
</organism>
<protein>
    <submittedName>
        <fullName evidence="1">Histidine kinase</fullName>
    </submittedName>
</protein>
<comment type="caution">
    <text evidence="1">The sequence shown here is derived from an EMBL/GenBank/DDBJ whole genome shotgun (WGS) entry which is preliminary data.</text>
</comment>